<evidence type="ECO:0000256" key="3">
    <source>
        <dbReference type="ARBA" id="ARBA00023027"/>
    </source>
</evidence>
<reference evidence="5" key="1">
    <citation type="submission" date="2018-05" db="EMBL/GenBank/DDBJ databases">
        <authorList>
            <person name="Lanie J.A."/>
            <person name="Ng W.-L."/>
            <person name="Kazmierczak K.M."/>
            <person name="Andrzejewski T.M."/>
            <person name="Davidsen T.M."/>
            <person name="Wayne K.J."/>
            <person name="Tettelin H."/>
            <person name="Glass J.I."/>
            <person name="Rusch D."/>
            <person name="Podicherti R."/>
            <person name="Tsui H.-C.T."/>
            <person name="Winkler M.E."/>
        </authorList>
    </citation>
    <scope>NUCLEOTIDE SEQUENCE</scope>
</reference>
<evidence type="ECO:0000313" key="5">
    <source>
        <dbReference type="EMBL" id="SVA22578.1"/>
    </source>
</evidence>
<organism evidence="5">
    <name type="scientific">marine metagenome</name>
    <dbReference type="NCBI Taxonomy" id="408172"/>
    <lineage>
        <taxon>unclassified sequences</taxon>
        <taxon>metagenomes</taxon>
        <taxon>ecological metagenomes</taxon>
    </lineage>
</organism>
<dbReference type="GO" id="GO:0016616">
    <property type="term" value="F:oxidoreductase activity, acting on the CH-OH group of donors, NAD or NADP as acceptor"/>
    <property type="evidence" value="ECO:0007669"/>
    <property type="project" value="InterPro"/>
</dbReference>
<gene>
    <name evidence="5" type="ORF">METZ01_LOCUS75432</name>
</gene>
<dbReference type="InterPro" id="IPR006140">
    <property type="entry name" value="D-isomer_DH_NAD-bd"/>
</dbReference>
<name>A0A381U4R1_9ZZZZ</name>
<accession>A0A381U4R1</accession>
<feature type="domain" description="D-isomer specific 2-hydroxyacid dehydrogenase NAD-binding" evidence="4">
    <location>
        <begin position="116"/>
        <end position="273"/>
    </location>
</feature>
<dbReference type="PANTHER" id="PTHR42789:SF1">
    <property type="entry name" value="D-ISOMER SPECIFIC 2-HYDROXYACID DEHYDROGENASE FAMILY PROTEIN (AFU_ORTHOLOGUE AFUA_6G10090)"/>
    <property type="match status" value="1"/>
</dbReference>
<evidence type="ECO:0000256" key="1">
    <source>
        <dbReference type="ARBA" id="ARBA00005854"/>
    </source>
</evidence>
<dbReference type="Gene3D" id="3.40.50.720">
    <property type="entry name" value="NAD(P)-binding Rossmann-like Domain"/>
    <property type="match status" value="2"/>
</dbReference>
<dbReference type="SUPFAM" id="SSF52283">
    <property type="entry name" value="Formate/glycerate dehydrogenase catalytic domain-like"/>
    <property type="match status" value="1"/>
</dbReference>
<dbReference type="PANTHER" id="PTHR42789">
    <property type="entry name" value="D-ISOMER SPECIFIC 2-HYDROXYACID DEHYDROGENASE FAMILY PROTEIN (AFU_ORTHOLOGUE AFUA_6G10090)"/>
    <property type="match status" value="1"/>
</dbReference>
<keyword evidence="2" id="KW-0560">Oxidoreductase</keyword>
<proteinExistence type="inferred from homology"/>
<keyword evidence="3" id="KW-0520">NAD</keyword>
<dbReference type="InterPro" id="IPR036291">
    <property type="entry name" value="NAD(P)-bd_dom_sf"/>
</dbReference>
<dbReference type="Pfam" id="PF02826">
    <property type="entry name" value="2-Hacid_dh_C"/>
    <property type="match status" value="1"/>
</dbReference>
<dbReference type="PROSITE" id="PS00671">
    <property type="entry name" value="D_2_HYDROXYACID_DH_3"/>
    <property type="match status" value="1"/>
</dbReference>
<protein>
    <recommendedName>
        <fullName evidence="4">D-isomer specific 2-hydroxyacid dehydrogenase NAD-binding domain-containing protein</fullName>
    </recommendedName>
</protein>
<evidence type="ECO:0000256" key="2">
    <source>
        <dbReference type="ARBA" id="ARBA00023002"/>
    </source>
</evidence>
<comment type="similarity">
    <text evidence="1">Belongs to the D-isomer specific 2-hydroxyacid dehydrogenase family.</text>
</comment>
<dbReference type="InterPro" id="IPR029753">
    <property type="entry name" value="D-isomer_DH_CS"/>
</dbReference>
<dbReference type="GO" id="GO:0051287">
    <property type="term" value="F:NAD binding"/>
    <property type="evidence" value="ECO:0007669"/>
    <property type="project" value="InterPro"/>
</dbReference>
<dbReference type="AlphaFoldDB" id="A0A381U4R1"/>
<evidence type="ECO:0000259" key="4">
    <source>
        <dbReference type="Pfam" id="PF02826"/>
    </source>
</evidence>
<dbReference type="SUPFAM" id="SSF51735">
    <property type="entry name" value="NAD(P)-binding Rossmann-fold domains"/>
    <property type="match status" value="1"/>
</dbReference>
<dbReference type="EMBL" id="UINC01005635">
    <property type="protein sequence ID" value="SVA22578.1"/>
    <property type="molecule type" value="Genomic_DNA"/>
</dbReference>
<sequence>MTFQIALTGDFQKDGKTVYPDFDLGQLKAARGIKYSFFTEHKSEIEPEQLKGFQGVIVLTPKVTSHSLSQSQDLLAVSRFGVGYDSVDVSACTEADVVLCITAGAVDRPVAEATVGWMIALGHRMIIKDKLVRKGLWHQRSEYMGGELRDRTLGVVGLGGIGSVVIELLKGFGMKQPLVYDPFMDEINAEKLGVRKVELHELMKHSDFITLHCPLNEHTRDLISHRELDLMKSSSFIINTARGGIINEDALFKALSEKKIAGAALDCFNDEPVLVYHQHRTWWYY</sequence>
<dbReference type="InterPro" id="IPR050857">
    <property type="entry name" value="D-2-hydroxyacid_DH"/>
</dbReference>